<dbReference type="PANTHER" id="PTHR40053">
    <property type="entry name" value="SPORULATION-CONTROL PROTEIN SPO0M"/>
    <property type="match status" value="1"/>
</dbReference>
<dbReference type="InterPro" id="IPR009776">
    <property type="entry name" value="Spore_0_M"/>
</dbReference>
<dbReference type="PANTHER" id="PTHR40053:SF1">
    <property type="entry name" value="SPORULATION-CONTROL PROTEIN SPO0M"/>
    <property type="match status" value="1"/>
</dbReference>
<accession>A0A4R2RXE9</accession>
<evidence type="ECO:0000313" key="1">
    <source>
        <dbReference type="EMBL" id="TCP69180.1"/>
    </source>
</evidence>
<sequence length="251" mass="28599">MSIFGKTLASMGIGATKVDTRLEKSSYRQGDFINGAVYVQGGQVEQRVDDIYLYLVVQYHHEGNSAEYVLDEFRITEPFVIGPSVSKEIPFEFQLPYDVPVTTSGCPVYLKTGLDIRMAKDPGDVDGIEITPHPLVHQMIQLIEEIGFELRGVTADFEHYYTQQPFVQEYRLAPLLRFQDVVDQVVVVFTPHDHEVDIILKVDRKAVDLMTSMEEALDLDQRMTRFVVTQAEYESGQLARKVESLIVKQVY</sequence>
<evidence type="ECO:0000313" key="2">
    <source>
        <dbReference type="Proteomes" id="UP000294746"/>
    </source>
</evidence>
<reference evidence="1 2" key="1">
    <citation type="submission" date="2019-03" db="EMBL/GenBank/DDBJ databases">
        <title>Genomic Encyclopedia of Type Strains, Phase IV (KMG-IV): sequencing the most valuable type-strain genomes for metagenomic binning, comparative biology and taxonomic classification.</title>
        <authorList>
            <person name="Goeker M."/>
        </authorList>
    </citation>
    <scope>NUCLEOTIDE SEQUENCE [LARGE SCALE GENOMIC DNA]</scope>
    <source>
        <strain evidence="1 2">DSM 46831</strain>
    </source>
</reference>
<keyword evidence="2" id="KW-1185">Reference proteome</keyword>
<name>A0A4R2RXE9_9BACL</name>
<dbReference type="Pfam" id="PF07070">
    <property type="entry name" value="Spo0M"/>
    <property type="match status" value="1"/>
</dbReference>
<dbReference type="AlphaFoldDB" id="A0A4R2RXE9"/>
<dbReference type="RefSeq" id="WP_131848501.1">
    <property type="nucleotide sequence ID" value="NZ_SLXV01000012.1"/>
</dbReference>
<organism evidence="1 2">
    <name type="scientific">Baia soyae</name>
    <dbReference type="NCBI Taxonomy" id="1544746"/>
    <lineage>
        <taxon>Bacteria</taxon>
        <taxon>Bacillati</taxon>
        <taxon>Bacillota</taxon>
        <taxon>Bacilli</taxon>
        <taxon>Bacillales</taxon>
        <taxon>Thermoactinomycetaceae</taxon>
        <taxon>Baia</taxon>
    </lineage>
</organism>
<protein>
    <submittedName>
        <fullName evidence="1">Sporulation-control protein</fullName>
    </submittedName>
</protein>
<dbReference type="OrthoDB" id="2351239at2"/>
<comment type="caution">
    <text evidence="1">The sequence shown here is derived from an EMBL/GenBank/DDBJ whole genome shotgun (WGS) entry which is preliminary data.</text>
</comment>
<dbReference type="EMBL" id="SLXV01000012">
    <property type="protein sequence ID" value="TCP69180.1"/>
    <property type="molecule type" value="Genomic_DNA"/>
</dbReference>
<dbReference type="Proteomes" id="UP000294746">
    <property type="component" value="Unassembled WGS sequence"/>
</dbReference>
<gene>
    <name evidence="1" type="ORF">EDD57_11245</name>
</gene>
<proteinExistence type="predicted"/>